<accession>L5MFK3</accession>
<feature type="region of interest" description="Disordered" evidence="1">
    <location>
        <begin position="1"/>
        <end position="25"/>
    </location>
</feature>
<feature type="compositionally biased region" description="Polar residues" evidence="1">
    <location>
        <begin position="12"/>
        <end position="25"/>
    </location>
</feature>
<organism evidence="2 3">
    <name type="scientific">Myotis davidii</name>
    <name type="common">David's myotis</name>
    <dbReference type="NCBI Taxonomy" id="225400"/>
    <lineage>
        <taxon>Eukaryota</taxon>
        <taxon>Metazoa</taxon>
        <taxon>Chordata</taxon>
        <taxon>Craniata</taxon>
        <taxon>Vertebrata</taxon>
        <taxon>Euteleostomi</taxon>
        <taxon>Mammalia</taxon>
        <taxon>Eutheria</taxon>
        <taxon>Laurasiatheria</taxon>
        <taxon>Chiroptera</taxon>
        <taxon>Yangochiroptera</taxon>
        <taxon>Vespertilionidae</taxon>
        <taxon>Myotis</taxon>
    </lineage>
</organism>
<dbReference type="AlphaFoldDB" id="L5MFK3"/>
<proteinExistence type="predicted"/>
<name>L5MFK3_MYODS</name>
<evidence type="ECO:0000313" key="3">
    <source>
        <dbReference type="Proteomes" id="UP000010556"/>
    </source>
</evidence>
<reference evidence="3" key="1">
    <citation type="journal article" date="2013" name="Science">
        <title>Comparative analysis of bat genomes provides insight into the evolution of flight and immunity.</title>
        <authorList>
            <person name="Zhang G."/>
            <person name="Cowled C."/>
            <person name="Shi Z."/>
            <person name="Huang Z."/>
            <person name="Bishop-Lilly K.A."/>
            <person name="Fang X."/>
            <person name="Wynne J.W."/>
            <person name="Xiong Z."/>
            <person name="Baker M.L."/>
            <person name="Zhao W."/>
            <person name="Tachedjian M."/>
            <person name="Zhu Y."/>
            <person name="Zhou P."/>
            <person name="Jiang X."/>
            <person name="Ng J."/>
            <person name="Yang L."/>
            <person name="Wu L."/>
            <person name="Xiao J."/>
            <person name="Feng Y."/>
            <person name="Chen Y."/>
            <person name="Sun X."/>
            <person name="Zhang Y."/>
            <person name="Marsh G.A."/>
            <person name="Crameri G."/>
            <person name="Broder C.C."/>
            <person name="Frey K.G."/>
            <person name="Wang L.F."/>
            <person name="Wang J."/>
        </authorList>
    </citation>
    <scope>NUCLEOTIDE SEQUENCE [LARGE SCALE GENOMIC DNA]</scope>
</reference>
<gene>
    <name evidence="2" type="ORF">MDA_GLEAN10010666</name>
</gene>
<evidence type="ECO:0000256" key="1">
    <source>
        <dbReference type="SAM" id="MobiDB-lite"/>
    </source>
</evidence>
<keyword evidence="3" id="KW-1185">Reference proteome</keyword>
<dbReference type="Proteomes" id="UP000010556">
    <property type="component" value="Unassembled WGS sequence"/>
</dbReference>
<protein>
    <submittedName>
        <fullName evidence="2">Uncharacterized protein</fullName>
    </submittedName>
</protein>
<dbReference type="EMBL" id="KB100892">
    <property type="protein sequence ID" value="ELK37117.1"/>
    <property type="molecule type" value="Genomic_DNA"/>
</dbReference>
<sequence>MCSPGQRGISPAPSQDPMTIGEQESVTGPWVTVVIRPSVSRKGQPVSSPQLGLIREQESKPSLQAAPSCAFSPVAMRIREQERKPGLQEQESLACKQHLYEFFFYSHLLGVATALGQHQRKSLLT</sequence>
<evidence type="ECO:0000313" key="2">
    <source>
        <dbReference type="EMBL" id="ELK37117.1"/>
    </source>
</evidence>